<dbReference type="InterPro" id="IPR032675">
    <property type="entry name" value="LRR_dom_sf"/>
</dbReference>
<dbReference type="KEGG" id="pti:PHATRDRAFT_48708"/>
<dbReference type="SUPFAM" id="SSF52047">
    <property type="entry name" value="RNI-like"/>
    <property type="match status" value="1"/>
</dbReference>
<dbReference type="RefSeq" id="XP_002183270.1">
    <property type="nucleotide sequence ID" value="XM_002183234.1"/>
</dbReference>
<feature type="region of interest" description="Disordered" evidence="1">
    <location>
        <begin position="463"/>
        <end position="486"/>
    </location>
</feature>
<dbReference type="PaxDb" id="2850-Phatr48708"/>
<dbReference type="OrthoDB" id="50780at2759"/>
<organism evidence="2 3">
    <name type="scientific">Phaeodactylum tricornutum (strain CCAP 1055/1)</name>
    <dbReference type="NCBI Taxonomy" id="556484"/>
    <lineage>
        <taxon>Eukaryota</taxon>
        <taxon>Sar</taxon>
        <taxon>Stramenopiles</taxon>
        <taxon>Ochrophyta</taxon>
        <taxon>Bacillariophyta</taxon>
        <taxon>Bacillariophyceae</taxon>
        <taxon>Bacillariophycidae</taxon>
        <taxon>Naviculales</taxon>
        <taxon>Phaeodactylaceae</taxon>
        <taxon>Phaeodactylum</taxon>
    </lineage>
</organism>
<evidence type="ECO:0000313" key="2">
    <source>
        <dbReference type="EMBL" id="EEC45488.1"/>
    </source>
</evidence>
<dbReference type="AlphaFoldDB" id="B7G7G5"/>
<dbReference type="Proteomes" id="UP000000759">
    <property type="component" value="Chromosome 18"/>
</dbReference>
<evidence type="ECO:0000256" key="1">
    <source>
        <dbReference type="SAM" id="MobiDB-lite"/>
    </source>
</evidence>
<reference evidence="3" key="2">
    <citation type="submission" date="2008-08" db="EMBL/GenBank/DDBJ databases">
        <authorList>
            <consortium name="Diatom Consortium"/>
            <person name="Grigoriev I."/>
            <person name="Grimwood J."/>
            <person name="Kuo A."/>
            <person name="Otillar R.P."/>
            <person name="Salamov A."/>
            <person name="Detter J.C."/>
            <person name="Lindquist E."/>
            <person name="Shapiro H."/>
            <person name="Lucas S."/>
            <person name="Glavina del Rio T."/>
            <person name="Pitluck S."/>
            <person name="Rokhsar D."/>
            <person name="Bowler C."/>
        </authorList>
    </citation>
    <scope>GENOME REANNOTATION</scope>
    <source>
        <strain evidence="3">CCAP 1055/1</strain>
    </source>
</reference>
<accession>B7G7G5</accession>
<evidence type="ECO:0000313" key="3">
    <source>
        <dbReference type="Proteomes" id="UP000000759"/>
    </source>
</evidence>
<dbReference type="Gene3D" id="3.80.10.10">
    <property type="entry name" value="Ribonuclease Inhibitor"/>
    <property type="match status" value="1"/>
</dbReference>
<dbReference type="HOGENOM" id="CLU_561998_0_0_1"/>
<dbReference type="EMBL" id="CM000620">
    <property type="protein sequence ID" value="EEC45488.1"/>
    <property type="molecule type" value="Genomic_DNA"/>
</dbReference>
<gene>
    <name evidence="2" type="ORF">PHATRDRAFT_48708</name>
</gene>
<dbReference type="InParanoid" id="B7G7G5"/>
<protein>
    <submittedName>
        <fullName evidence="2">Uncharacterized protein</fullName>
    </submittedName>
</protein>
<dbReference type="PANTHER" id="PTHR47679:SF2">
    <property type="entry name" value="C-TERMINAL OF ROC (COR) DOMAIN-CONTAINING PROTEIN"/>
    <property type="match status" value="1"/>
</dbReference>
<dbReference type="GeneID" id="7194933"/>
<sequence length="486" mass="54820">MWSYNLERNDFSGYDALDGTVSADAATLWLLEVGRIWTFLDHPPSLVSLGSTPRAYSTFTRVAILSQSQVCCCISQALPFSWKGEKTLLHIDPSRVTLIIYISRTLRLGVLLPSLGPKTTFAVMESLLERIEENRLDALYLFINESLRDRVNFDRFFLSLVSLLPLNWSIQRVEIGHEFLSMVEDQLTLFTKIAEMESIRTLIVSDGYVPRKDHGTIHTASLLEALPRARNLTILDVQRLELADADQVQDLADVFETMQESLEEVRITGLHLRTAVSLDPVLTAWIDMSNLRALALSTHPETKVTDSNSMMSQNALKALLQDSTTLQDLTLRSMHLNDDQCQTIAGALNTNSFLTSLDIRQNPNIGEDGYNSILEALEHNHGLWCSVMVDSHRFQGLFNLLIELNQAGRGDLLRSPSLAKLGTFMGELHDPTALWFFLRIHDTIRDPLVAFLQWKSHIVRSKQGGNTEDETTIQQWPAKRARTEAS</sequence>
<proteinExistence type="predicted"/>
<dbReference type="PANTHER" id="PTHR47679">
    <property type="entry name" value="PROTEIN TORNADO 1"/>
    <property type="match status" value="1"/>
</dbReference>
<keyword evidence="3" id="KW-1185">Reference proteome</keyword>
<reference evidence="2 3" key="1">
    <citation type="journal article" date="2008" name="Nature">
        <title>The Phaeodactylum genome reveals the evolutionary history of diatom genomes.</title>
        <authorList>
            <person name="Bowler C."/>
            <person name="Allen A.E."/>
            <person name="Badger J.H."/>
            <person name="Grimwood J."/>
            <person name="Jabbari K."/>
            <person name="Kuo A."/>
            <person name="Maheswari U."/>
            <person name="Martens C."/>
            <person name="Maumus F."/>
            <person name="Otillar R.P."/>
            <person name="Rayko E."/>
            <person name="Salamov A."/>
            <person name="Vandepoele K."/>
            <person name="Beszteri B."/>
            <person name="Gruber A."/>
            <person name="Heijde M."/>
            <person name="Katinka M."/>
            <person name="Mock T."/>
            <person name="Valentin K."/>
            <person name="Verret F."/>
            <person name="Berges J.A."/>
            <person name="Brownlee C."/>
            <person name="Cadoret J.P."/>
            <person name="Chiovitti A."/>
            <person name="Choi C.J."/>
            <person name="Coesel S."/>
            <person name="De Martino A."/>
            <person name="Detter J.C."/>
            <person name="Durkin C."/>
            <person name="Falciatore A."/>
            <person name="Fournet J."/>
            <person name="Haruta M."/>
            <person name="Huysman M.J."/>
            <person name="Jenkins B.D."/>
            <person name="Jiroutova K."/>
            <person name="Jorgensen R.E."/>
            <person name="Joubert Y."/>
            <person name="Kaplan A."/>
            <person name="Kroger N."/>
            <person name="Kroth P.G."/>
            <person name="La Roche J."/>
            <person name="Lindquist E."/>
            <person name="Lommer M."/>
            <person name="Martin-Jezequel V."/>
            <person name="Lopez P.J."/>
            <person name="Lucas S."/>
            <person name="Mangogna M."/>
            <person name="McGinnis K."/>
            <person name="Medlin L.K."/>
            <person name="Montsant A."/>
            <person name="Oudot-Le Secq M.P."/>
            <person name="Napoli C."/>
            <person name="Obornik M."/>
            <person name="Parker M.S."/>
            <person name="Petit J.L."/>
            <person name="Porcel B.M."/>
            <person name="Poulsen N."/>
            <person name="Robison M."/>
            <person name="Rychlewski L."/>
            <person name="Rynearson T.A."/>
            <person name="Schmutz J."/>
            <person name="Shapiro H."/>
            <person name="Siaut M."/>
            <person name="Stanley M."/>
            <person name="Sussman M.R."/>
            <person name="Taylor A.R."/>
            <person name="Vardi A."/>
            <person name="von Dassow P."/>
            <person name="Vyverman W."/>
            <person name="Willis A."/>
            <person name="Wyrwicz L.S."/>
            <person name="Rokhsar D.S."/>
            <person name="Weissenbach J."/>
            <person name="Armbrust E.V."/>
            <person name="Green B.R."/>
            <person name="Van de Peer Y."/>
            <person name="Grigoriev I.V."/>
        </authorList>
    </citation>
    <scope>NUCLEOTIDE SEQUENCE [LARGE SCALE GENOMIC DNA]</scope>
    <source>
        <strain evidence="2 3">CCAP 1055/1</strain>
    </source>
</reference>
<name>B7G7G5_PHATC</name>